<keyword evidence="5 7" id="KW-0472">Membrane</keyword>
<keyword evidence="4 7" id="KW-1133">Transmembrane helix</keyword>
<sequence length="360" mass="39388">MLIYALKALKANRLKTILILISLIFSISSIFLISSISNGVISMYSNLLKSDGNIIITQAKISDTFFSNVDIKLLEEIDKLKGVTKASAIIVGASPVESLPIVAVYGVTKNRFLNYHLEKGSYPEIKEVLVGSSIYNSLKNKNTIQIADKTFTISGVFKSDIGFENGGVVLNIKDASKIFNKSASMLMVNSNLGENINNLTKEIESLNPDIEAKSTQSFVDNYNQFKIIKTSSNLIGFISFFLGLLGIVSIMTITINQRKSEFGIKRALGISTKKIVFQTILESSILGVFAFITSLIISNIALYFIKNSELFHGYVNGEISSTLAFYLFICSLLMAVLGSIIPAINASKTDPIILIQGDKI</sequence>
<evidence type="ECO:0000256" key="5">
    <source>
        <dbReference type="ARBA" id="ARBA00023136"/>
    </source>
</evidence>
<dbReference type="GO" id="GO:0005886">
    <property type="term" value="C:plasma membrane"/>
    <property type="evidence" value="ECO:0007669"/>
    <property type="project" value="UniProtKB-SubCell"/>
</dbReference>
<comment type="subcellular location">
    <subcellularLocation>
        <location evidence="1">Cell membrane</location>
        <topology evidence="1">Multi-pass membrane protein</topology>
    </subcellularLocation>
</comment>
<dbReference type="InterPro" id="IPR050250">
    <property type="entry name" value="Macrolide_Exporter_MacB"/>
</dbReference>
<organism evidence="10 11">
    <name type="scientific">Halarcobacter ebronensis</name>
    <dbReference type="NCBI Taxonomy" id="1462615"/>
    <lineage>
        <taxon>Bacteria</taxon>
        <taxon>Pseudomonadati</taxon>
        <taxon>Campylobacterota</taxon>
        <taxon>Epsilonproteobacteria</taxon>
        <taxon>Campylobacterales</taxon>
        <taxon>Arcobacteraceae</taxon>
        <taxon>Halarcobacter</taxon>
    </lineage>
</organism>
<evidence type="ECO:0000259" key="8">
    <source>
        <dbReference type="Pfam" id="PF02687"/>
    </source>
</evidence>
<feature type="domain" description="ABC3 transporter permease C-terminal" evidence="8">
    <location>
        <begin position="234"/>
        <end position="351"/>
    </location>
</feature>
<dbReference type="RefSeq" id="WP_128983292.1">
    <property type="nucleotide sequence ID" value="NZ_PDKJ01000020.1"/>
</dbReference>
<evidence type="ECO:0000313" key="10">
    <source>
        <dbReference type="EMBL" id="RXJ65823.1"/>
    </source>
</evidence>
<dbReference type="InterPro" id="IPR003838">
    <property type="entry name" value="ABC3_permease_C"/>
</dbReference>
<feature type="domain" description="MacB-like periplasmic core" evidence="9">
    <location>
        <begin position="16"/>
        <end position="205"/>
    </location>
</feature>
<dbReference type="PANTHER" id="PTHR30572">
    <property type="entry name" value="MEMBRANE COMPONENT OF TRANSPORTER-RELATED"/>
    <property type="match status" value="1"/>
</dbReference>
<feature type="transmembrane region" description="Helical" evidence="7">
    <location>
        <begin position="16"/>
        <end position="36"/>
    </location>
</feature>
<feature type="transmembrane region" description="Helical" evidence="7">
    <location>
        <begin position="234"/>
        <end position="255"/>
    </location>
</feature>
<keyword evidence="2" id="KW-1003">Cell membrane</keyword>
<proteinExistence type="inferred from homology"/>
<gene>
    <name evidence="10" type="ORF">CRV08_14255</name>
</gene>
<accession>A0A4Q0Y7J8</accession>
<evidence type="ECO:0000256" key="3">
    <source>
        <dbReference type="ARBA" id="ARBA00022692"/>
    </source>
</evidence>
<name>A0A4Q0Y7J8_9BACT</name>
<dbReference type="PANTHER" id="PTHR30572:SF4">
    <property type="entry name" value="ABC TRANSPORTER PERMEASE YTRF"/>
    <property type="match status" value="1"/>
</dbReference>
<evidence type="ECO:0000256" key="7">
    <source>
        <dbReference type="SAM" id="Phobius"/>
    </source>
</evidence>
<comment type="caution">
    <text evidence="10">The sequence shown here is derived from an EMBL/GenBank/DDBJ whole genome shotgun (WGS) entry which is preliminary data.</text>
</comment>
<keyword evidence="3 7" id="KW-0812">Transmembrane</keyword>
<feature type="transmembrane region" description="Helical" evidence="7">
    <location>
        <begin position="275"/>
        <end position="305"/>
    </location>
</feature>
<dbReference type="InterPro" id="IPR025857">
    <property type="entry name" value="MacB_PCD"/>
</dbReference>
<dbReference type="Pfam" id="PF02687">
    <property type="entry name" value="FtsX"/>
    <property type="match status" value="1"/>
</dbReference>
<evidence type="ECO:0000259" key="9">
    <source>
        <dbReference type="Pfam" id="PF12704"/>
    </source>
</evidence>
<dbReference type="Proteomes" id="UP000290172">
    <property type="component" value="Unassembled WGS sequence"/>
</dbReference>
<evidence type="ECO:0000256" key="4">
    <source>
        <dbReference type="ARBA" id="ARBA00022989"/>
    </source>
</evidence>
<dbReference type="AlphaFoldDB" id="A0A4Q0Y7J8"/>
<evidence type="ECO:0000256" key="2">
    <source>
        <dbReference type="ARBA" id="ARBA00022475"/>
    </source>
</evidence>
<comment type="similarity">
    <text evidence="6">Belongs to the ABC-4 integral membrane protein family.</text>
</comment>
<feature type="transmembrane region" description="Helical" evidence="7">
    <location>
        <begin position="325"/>
        <end position="344"/>
    </location>
</feature>
<dbReference type="EMBL" id="PDKJ01000020">
    <property type="protein sequence ID" value="RXJ65823.1"/>
    <property type="molecule type" value="Genomic_DNA"/>
</dbReference>
<evidence type="ECO:0000256" key="1">
    <source>
        <dbReference type="ARBA" id="ARBA00004651"/>
    </source>
</evidence>
<evidence type="ECO:0000256" key="6">
    <source>
        <dbReference type="ARBA" id="ARBA00038076"/>
    </source>
</evidence>
<dbReference type="GO" id="GO:0022857">
    <property type="term" value="F:transmembrane transporter activity"/>
    <property type="evidence" value="ECO:0007669"/>
    <property type="project" value="TreeGrafter"/>
</dbReference>
<dbReference type="Pfam" id="PF12704">
    <property type="entry name" value="MacB_PCD"/>
    <property type="match status" value="1"/>
</dbReference>
<evidence type="ECO:0000313" key="11">
    <source>
        <dbReference type="Proteomes" id="UP000290172"/>
    </source>
</evidence>
<protein>
    <submittedName>
        <fullName evidence="10">ABC transporter permease</fullName>
    </submittedName>
</protein>
<reference evidence="10 11" key="1">
    <citation type="submission" date="2017-10" db="EMBL/GenBank/DDBJ databases">
        <title>Genomics of the genus Arcobacter.</title>
        <authorList>
            <person name="Perez-Cataluna A."/>
            <person name="Figueras M.J."/>
        </authorList>
    </citation>
    <scope>NUCLEOTIDE SEQUENCE [LARGE SCALE GENOMIC DNA]</scope>
    <source>
        <strain evidence="10 11">CECT 8993</strain>
    </source>
</reference>